<dbReference type="Pfam" id="PF08448">
    <property type="entry name" value="PAS_4"/>
    <property type="match status" value="1"/>
</dbReference>
<dbReference type="InterPro" id="IPR000700">
    <property type="entry name" value="PAS-assoc_C"/>
</dbReference>
<feature type="region of interest" description="Disordered" evidence="2">
    <location>
        <begin position="1"/>
        <end position="24"/>
    </location>
</feature>
<dbReference type="Pfam" id="PF07228">
    <property type="entry name" value="SpoIIE"/>
    <property type="match status" value="1"/>
</dbReference>
<feature type="region of interest" description="Disordered" evidence="2">
    <location>
        <begin position="279"/>
        <end position="314"/>
    </location>
</feature>
<dbReference type="Gene3D" id="3.30.565.10">
    <property type="entry name" value="Histidine kinase-like ATPase, C-terminal domain"/>
    <property type="match status" value="1"/>
</dbReference>
<keyword evidence="5" id="KW-1185">Reference proteome</keyword>
<dbReference type="CDD" id="cd16936">
    <property type="entry name" value="HATPase_RsbW-like"/>
    <property type="match status" value="1"/>
</dbReference>
<dbReference type="EMBL" id="BAAAPF010000389">
    <property type="protein sequence ID" value="GAA1506173.1"/>
    <property type="molecule type" value="Genomic_DNA"/>
</dbReference>
<feature type="compositionally biased region" description="Basic and acidic residues" evidence="2">
    <location>
        <begin position="85"/>
        <end position="94"/>
    </location>
</feature>
<dbReference type="Proteomes" id="UP001500443">
    <property type="component" value="Unassembled WGS sequence"/>
</dbReference>
<keyword evidence="1" id="KW-0378">Hydrolase</keyword>
<feature type="compositionally biased region" description="Low complexity" evidence="2">
    <location>
        <begin position="95"/>
        <end position="108"/>
    </location>
</feature>
<dbReference type="Gene3D" id="3.30.450.40">
    <property type="match status" value="1"/>
</dbReference>
<dbReference type="InterPro" id="IPR003594">
    <property type="entry name" value="HATPase_dom"/>
</dbReference>
<dbReference type="Gene3D" id="3.30.450.20">
    <property type="entry name" value="PAS domain"/>
    <property type="match status" value="1"/>
</dbReference>
<proteinExistence type="predicted"/>
<dbReference type="SMART" id="SM00065">
    <property type="entry name" value="GAF"/>
    <property type="match status" value="1"/>
</dbReference>
<dbReference type="SUPFAM" id="SSF55785">
    <property type="entry name" value="PYP-like sensor domain (PAS domain)"/>
    <property type="match status" value="1"/>
</dbReference>
<feature type="domain" description="PAC" evidence="3">
    <location>
        <begin position="132"/>
        <end position="183"/>
    </location>
</feature>
<dbReference type="InterPro" id="IPR036457">
    <property type="entry name" value="PPM-type-like_dom_sf"/>
</dbReference>
<name>A0ABP4KS30_9ACTN</name>
<dbReference type="InterPro" id="IPR029016">
    <property type="entry name" value="GAF-like_dom_sf"/>
</dbReference>
<dbReference type="InterPro" id="IPR001932">
    <property type="entry name" value="PPM-type_phosphatase-like_dom"/>
</dbReference>
<dbReference type="SMART" id="SM00331">
    <property type="entry name" value="PP2C_SIG"/>
    <property type="match status" value="1"/>
</dbReference>
<comment type="caution">
    <text evidence="4">The sequence shown here is derived from an EMBL/GenBank/DDBJ whole genome shotgun (WGS) entry which is preliminary data.</text>
</comment>
<reference evidence="5" key="1">
    <citation type="journal article" date="2019" name="Int. J. Syst. Evol. Microbiol.">
        <title>The Global Catalogue of Microorganisms (GCM) 10K type strain sequencing project: providing services to taxonomists for standard genome sequencing and annotation.</title>
        <authorList>
            <consortium name="The Broad Institute Genomics Platform"/>
            <consortium name="The Broad Institute Genome Sequencing Center for Infectious Disease"/>
            <person name="Wu L."/>
            <person name="Ma J."/>
        </authorList>
    </citation>
    <scope>NUCLEOTIDE SEQUENCE [LARGE SCALE GENOMIC DNA]</scope>
    <source>
        <strain evidence="5">JCM 15481</strain>
    </source>
</reference>
<evidence type="ECO:0000313" key="5">
    <source>
        <dbReference type="Proteomes" id="UP001500443"/>
    </source>
</evidence>
<dbReference type="InterPro" id="IPR035965">
    <property type="entry name" value="PAS-like_dom_sf"/>
</dbReference>
<dbReference type="InterPro" id="IPR052016">
    <property type="entry name" value="Bact_Sigma-Reg"/>
</dbReference>
<dbReference type="Gene3D" id="3.60.40.10">
    <property type="entry name" value="PPM-type phosphatase domain"/>
    <property type="match status" value="1"/>
</dbReference>
<feature type="region of interest" description="Disordered" evidence="2">
    <location>
        <begin position="69"/>
        <end position="108"/>
    </location>
</feature>
<evidence type="ECO:0000256" key="1">
    <source>
        <dbReference type="ARBA" id="ARBA00022801"/>
    </source>
</evidence>
<dbReference type="InterPro" id="IPR003018">
    <property type="entry name" value="GAF"/>
</dbReference>
<dbReference type="SUPFAM" id="SSF55781">
    <property type="entry name" value="GAF domain-like"/>
    <property type="match status" value="1"/>
</dbReference>
<feature type="compositionally biased region" description="Low complexity" evidence="2">
    <location>
        <begin position="282"/>
        <end position="294"/>
    </location>
</feature>
<evidence type="ECO:0000313" key="4">
    <source>
        <dbReference type="EMBL" id="GAA1506173.1"/>
    </source>
</evidence>
<organism evidence="4 5">
    <name type="scientific">Streptomyces synnematoformans</name>
    <dbReference type="NCBI Taxonomy" id="415721"/>
    <lineage>
        <taxon>Bacteria</taxon>
        <taxon>Bacillati</taxon>
        <taxon>Actinomycetota</taxon>
        <taxon>Actinomycetes</taxon>
        <taxon>Kitasatosporales</taxon>
        <taxon>Streptomycetaceae</taxon>
        <taxon>Streptomyces</taxon>
    </lineage>
</organism>
<dbReference type="SUPFAM" id="SSF55874">
    <property type="entry name" value="ATPase domain of HSP90 chaperone/DNA topoisomerase II/histidine kinase"/>
    <property type="match status" value="1"/>
</dbReference>
<dbReference type="PROSITE" id="PS50113">
    <property type="entry name" value="PAC"/>
    <property type="match status" value="1"/>
</dbReference>
<dbReference type="Pfam" id="PF01590">
    <property type="entry name" value="GAF"/>
    <property type="match status" value="1"/>
</dbReference>
<dbReference type="InterPro" id="IPR036890">
    <property type="entry name" value="HATPase_C_sf"/>
</dbReference>
<dbReference type="Pfam" id="PF13581">
    <property type="entry name" value="HATPase_c_2"/>
    <property type="match status" value="1"/>
</dbReference>
<sequence length="747" mass="77974">MRPPAVAPRADARRSRGGEIGGMASAPLDGRLDALLLGVLFSQARSALLVFDADLRLLRANASARRLPGVPEEAEGMPAGDGETVGEKSAEGAEHPAPAAPAGAPAARDVGAVADGAELERLLRHVLTTGDPVRNVRMAGGDGDQRVLSVSAYPLNDGGAPVAVLAHVRDITDRRRSRDRLELLYAAEARTGALLDVGRVARELAAVVVPALADTAVVDIVDTVWRGEDSAPGPAEELALRRAAVAPAAYPEGESVGTLVRYPYASPQSSALTDLRPRLLQDPGRAGPANGAAPDRGRAPEPEPADGPGAGAAGEDAHSLILAPLLARGTLLGLVSLYRSARPVHFDDADLRLATEVADVAAVSLDNARRQTRTHAAASALQRSMLPVQLPESAAIESGLAYVPGTYPGTAGAGGDWFDVIALSGARVALVVGDVTGSGLHAAATMGRLRSAIGTMADLDVPPDELLTHLDALVARLMDEPPDPFADPRRNRRPPAATCVYAVYDPIAVRVTLALAGHPPPFVVRADGGTEVVDAATGPALGGGDGTFEKAELDLPEGSLLALYTNGMLPGPPEKSLPRLRRALADPQRPVQDMCDAAVRDLLPARPNDDAVLLAARLRALPPDDVVSVRLEAAPSALSDARDLVRRRLTGWGLQELTLPTELIVSELLANAVQHAPGRIGLKLIRQSVLICEVSDTSHAAPHLRHATSNDEGGRGLFLVAQLSHRWGVRYGAGGKVVWTEQEIPRS</sequence>
<accession>A0ABP4KS30</accession>
<protein>
    <recommendedName>
        <fullName evidence="3">PAC domain-containing protein</fullName>
    </recommendedName>
</protein>
<gene>
    <name evidence="4" type="ORF">GCM10009802_62320</name>
</gene>
<dbReference type="PANTHER" id="PTHR43156">
    <property type="entry name" value="STAGE II SPORULATION PROTEIN E-RELATED"/>
    <property type="match status" value="1"/>
</dbReference>
<evidence type="ECO:0000256" key="2">
    <source>
        <dbReference type="SAM" id="MobiDB-lite"/>
    </source>
</evidence>
<dbReference type="InterPro" id="IPR013656">
    <property type="entry name" value="PAS_4"/>
</dbReference>
<dbReference type="PANTHER" id="PTHR43156:SF2">
    <property type="entry name" value="STAGE II SPORULATION PROTEIN E"/>
    <property type="match status" value="1"/>
</dbReference>
<evidence type="ECO:0000259" key="3">
    <source>
        <dbReference type="PROSITE" id="PS50113"/>
    </source>
</evidence>